<gene>
    <name evidence="2" type="ORF">AsFPU1_4276</name>
</gene>
<dbReference type="EMBL" id="BDQK01000017">
    <property type="protein sequence ID" value="GBF82842.1"/>
    <property type="molecule type" value="Genomic_DNA"/>
</dbReference>
<proteinExistence type="predicted"/>
<evidence type="ECO:0000256" key="1">
    <source>
        <dbReference type="SAM" id="Phobius"/>
    </source>
</evidence>
<dbReference type="AlphaFoldDB" id="A0A401INM1"/>
<name>A0A401INM1_APHSA</name>
<comment type="caution">
    <text evidence="2">The sequence shown here is derived from an EMBL/GenBank/DDBJ whole genome shotgun (WGS) entry which is preliminary data.</text>
</comment>
<dbReference type="RefSeq" id="WP_124976146.1">
    <property type="nucleotide sequence ID" value="NZ_BDQK01000017.1"/>
</dbReference>
<organism evidence="2 3">
    <name type="scientific">Aphanothece sacrum FPU1</name>
    <dbReference type="NCBI Taxonomy" id="1920663"/>
    <lineage>
        <taxon>Bacteria</taxon>
        <taxon>Bacillati</taxon>
        <taxon>Cyanobacteriota</taxon>
        <taxon>Cyanophyceae</taxon>
        <taxon>Oscillatoriophycideae</taxon>
        <taxon>Chroococcales</taxon>
        <taxon>Aphanothecaceae</taxon>
        <taxon>Aphanothece</taxon>
    </lineage>
</organism>
<feature type="transmembrane region" description="Helical" evidence="1">
    <location>
        <begin position="67"/>
        <end position="84"/>
    </location>
</feature>
<keyword evidence="1" id="KW-0472">Membrane</keyword>
<evidence type="ECO:0000313" key="3">
    <source>
        <dbReference type="Proteomes" id="UP000287247"/>
    </source>
</evidence>
<dbReference type="OrthoDB" id="426285at2"/>
<protein>
    <submittedName>
        <fullName evidence="2">Uncharacterized protein</fullName>
    </submittedName>
</protein>
<accession>A0A401INM1</accession>
<reference evidence="3" key="1">
    <citation type="submission" date="2017-05" db="EMBL/GenBank/DDBJ databases">
        <title>Physiological properties and genetic analysis related to exopolysaccharide production of fresh-water unicellular cyanobacterium Aphanothece sacrum, Suizenji Nori, that has been cultured as a food source in Japan.</title>
        <authorList>
            <person name="Kanesaki Y."/>
            <person name="Yoshikawa S."/>
            <person name="Ohki K."/>
        </authorList>
    </citation>
    <scope>NUCLEOTIDE SEQUENCE [LARGE SCALE GENOMIC DNA]</scope>
    <source>
        <strain evidence="3">FPU1</strain>
    </source>
</reference>
<keyword evidence="1" id="KW-1133">Transmembrane helix</keyword>
<keyword evidence="1" id="KW-0812">Transmembrane</keyword>
<dbReference type="Proteomes" id="UP000287247">
    <property type="component" value="Unassembled WGS sequence"/>
</dbReference>
<evidence type="ECO:0000313" key="2">
    <source>
        <dbReference type="EMBL" id="GBF82842.1"/>
    </source>
</evidence>
<sequence length="89" mass="9982">MSTVTENDLKELRDLINSRFDALEKGQIEIKGQMGVIDARLKNLETSSQKIPDLAEKVGELKNWKQISLALFGALLGGLITYLIRNPRL</sequence>
<keyword evidence="3" id="KW-1185">Reference proteome</keyword>